<dbReference type="InterPro" id="IPR001853">
    <property type="entry name" value="DSBA-like_thioredoxin_dom"/>
</dbReference>
<dbReference type="RefSeq" id="WP_089223955.1">
    <property type="nucleotide sequence ID" value="NZ_FZOF01000005.1"/>
</dbReference>
<accession>A0A239EC22</accession>
<dbReference type="GO" id="GO:0016491">
    <property type="term" value="F:oxidoreductase activity"/>
    <property type="evidence" value="ECO:0007669"/>
    <property type="project" value="InterPro"/>
</dbReference>
<keyword evidence="3" id="KW-1185">Reference proteome</keyword>
<sequence>MCVALAPGTGSPPRIATAEHWFDFVCPYCYVAQDRSRILREHGVHVVGHALQIHPEIGPGGIPAAPRTGPGYVFLAREAEAAGLPLRWTDRIGCSRPALAAHEWLAATSPEAAGRFAAAVFAANFADGLDIESRELLLSLAAEAGGDADGLRTAWDSPAMTGALAASKSLAARYGVHFTPTWVSGRHGIAGLRPRKLFRDWAEALTS</sequence>
<gene>
    <name evidence="2" type="ORF">SAMN05216252_105417</name>
</gene>
<dbReference type="OrthoDB" id="9799122at2"/>
<organism evidence="2 3">
    <name type="scientific">Actinacidiphila glaucinigra</name>
    <dbReference type="NCBI Taxonomy" id="235986"/>
    <lineage>
        <taxon>Bacteria</taxon>
        <taxon>Bacillati</taxon>
        <taxon>Actinomycetota</taxon>
        <taxon>Actinomycetes</taxon>
        <taxon>Kitasatosporales</taxon>
        <taxon>Streptomycetaceae</taxon>
        <taxon>Actinacidiphila</taxon>
    </lineage>
</organism>
<reference evidence="2 3" key="1">
    <citation type="submission" date="2017-06" db="EMBL/GenBank/DDBJ databases">
        <authorList>
            <person name="Kim H.J."/>
            <person name="Triplett B.A."/>
        </authorList>
    </citation>
    <scope>NUCLEOTIDE SEQUENCE [LARGE SCALE GENOMIC DNA]</scope>
    <source>
        <strain evidence="2 3">CGMCC 4.1858</strain>
    </source>
</reference>
<dbReference type="Proteomes" id="UP000198280">
    <property type="component" value="Unassembled WGS sequence"/>
</dbReference>
<dbReference type="EMBL" id="FZOF01000005">
    <property type="protein sequence ID" value="SNS42059.1"/>
    <property type="molecule type" value="Genomic_DNA"/>
</dbReference>
<dbReference type="GO" id="GO:0016853">
    <property type="term" value="F:isomerase activity"/>
    <property type="evidence" value="ECO:0007669"/>
    <property type="project" value="UniProtKB-KW"/>
</dbReference>
<dbReference type="SUPFAM" id="SSF52833">
    <property type="entry name" value="Thioredoxin-like"/>
    <property type="match status" value="1"/>
</dbReference>
<dbReference type="InterPro" id="IPR036249">
    <property type="entry name" value="Thioredoxin-like_sf"/>
</dbReference>
<keyword evidence="2" id="KW-0413">Isomerase</keyword>
<evidence type="ECO:0000259" key="1">
    <source>
        <dbReference type="Pfam" id="PF01323"/>
    </source>
</evidence>
<feature type="domain" description="DSBA-like thioredoxin" evidence="1">
    <location>
        <begin position="19"/>
        <end position="192"/>
    </location>
</feature>
<dbReference type="AlphaFoldDB" id="A0A239EC22"/>
<evidence type="ECO:0000313" key="3">
    <source>
        <dbReference type="Proteomes" id="UP000198280"/>
    </source>
</evidence>
<protein>
    <submittedName>
        <fullName evidence="2">Predicted dithiol-disulfide isomerase, DsbA family</fullName>
    </submittedName>
</protein>
<evidence type="ECO:0000313" key="2">
    <source>
        <dbReference type="EMBL" id="SNS42059.1"/>
    </source>
</evidence>
<proteinExistence type="predicted"/>
<dbReference type="Pfam" id="PF01323">
    <property type="entry name" value="DSBA"/>
    <property type="match status" value="1"/>
</dbReference>
<name>A0A239EC22_9ACTN</name>
<dbReference type="Gene3D" id="3.40.30.10">
    <property type="entry name" value="Glutaredoxin"/>
    <property type="match status" value="1"/>
</dbReference>